<evidence type="ECO:0000256" key="1">
    <source>
        <dbReference type="SAM" id="MobiDB-lite"/>
    </source>
</evidence>
<gene>
    <name evidence="2" type="ORF">MSEDJ_55980</name>
</gene>
<name>A0A7I7QYX1_9MYCO</name>
<dbReference type="AlphaFoldDB" id="A0A7I7QYX1"/>
<feature type="region of interest" description="Disordered" evidence="1">
    <location>
        <begin position="136"/>
        <end position="184"/>
    </location>
</feature>
<sequence>MWLWSWTDPSARFYVQRMNSNEKLRARYRAREAQRRMNEERARRERANADAAATIRLTLHRVGVVDAWERVRLDQAQERVRAEGAKRRAGYLVGLQAAVEQMRGRGETLAKIAARVDVDVREIKVALRRARAADEGGRGMAGISGAGRRSASSAPQGGDFESRDPLSDDADRRSSSGDDDGVGSYDPTRCVRCEAVMLDLDDGPRRGRRRLYCSDTCRRDASAARTAAERYGAPIRVVEVQKTVASSKPTAASARPELAPITPLHAVDILLENDEALHALLARVTEQARLKKLDRPTLTAARELSKAVHPLRG</sequence>
<feature type="compositionally biased region" description="Low complexity" evidence="1">
    <location>
        <begin position="146"/>
        <end position="158"/>
    </location>
</feature>
<dbReference type="KEGG" id="msei:MSEDJ_55980"/>
<reference evidence="2 3" key="1">
    <citation type="journal article" date="2019" name="Emerg. Microbes Infect.">
        <title>Comprehensive subspecies identification of 175 nontuberculous mycobacteria species based on 7547 genomic profiles.</title>
        <authorList>
            <person name="Matsumoto Y."/>
            <person name="Kinjo T."/>
            <person name="Motooka D."/>
            <person name="Nabeya D."/>
            <person name="Jung N."/>
            <person name="Uechi K."/>
            <person name="Horii T."/>
            <person name="Iida T."/>
            <person name="Fujita J."/>
            <person name="Nakamura S."/>
        </authorList>
    </citation>
    <scope>NUCLEOTIDE SEQUENCE [LARGE SCALE GENOMIC DNA]</scope>
    <source>
        <strain evidence="2 3">JCM 17899</strain>
    </source>
</reference>
<dbReference type="EMBL" id="AP022588">
    <property type="protein sequence ID" value="BBY31502.1"/>
    <property type="molecule type" value="Genomic_DNA"/>
</dbReference>
<dbReference type="Proteomes" id="UP000467193">
    <property type="component" value="Chromosome"/>
</dbReference>
<proteinExistence type="predicted"/>
<organism evidence="2 3">
    <name type="scientific">Mycolicibacterium sediminis</name>
    <dbReference type="NCBI Taxonomy" id="1286180"/>
    <lineage>
        <taxon>Bacteria</taxon>
        <taxon>Bacillati</taxon>
        <taxon>Actinomycetota</taxon>
        <taxon>Actinomycetes</taxon>
        <taxon>Mycobacteriales</taxon>
        <taxon>Mycobacteriaceae</taxon>
        <taxon>Mycolicibacterium</taxon>
    </lineage>
</organism>
<feature type="compositionally biased region" description="Basic and acidic residues" evidence="1">
    <location>
        <begin position="160"/>
        <end position="176"/>
    </location>
</feature>
<accession>A0A7I7QYX1</accession>
<evidence type="ECO:0000313" key="3">
    <source>
        <dbReference type="Proteomes" id="UP000467193"/>
    </source>
</evidence>
<keyword evidence="3" id="KW-1185">Reference proteome</keyword>
<protein>
    <submittedName>
        <fullName evidence="2">Uncharacterized protein</fullName>
    </submittedName>
</protein>
<evidence type="ECO:0000313" key="2">
    <source>
        <dbReference type="EMBL" id="BBY31502.1"/>
    </source>
</evidence>